<dbReference type="AlphaFoldDB" id="A0A0D2MBE3"/>
<evidence type="ECO:0000313" key="2">
    <source>
        <dbReference type="EMBL" id="KJA20723.1"/>
    </source>
</evidence>
<protein>
    <submittedName>
        <fullName evidence="2">Uncharacterized protein</fullName>
    </submittedName>
</protein>
<accession>A0A0D2MBE3</accession>
<evidence type="ECO:0000256" key="1">
    <source>
        <dbReference type="SAM" id="MobiDB-lite"/>
    </source>
</evidence>
<dbReference type="OrthoDB" id="3246365at2759"/>
<evidence type="ECO:0000313" key="3">
    <source>
        <dbReference type="Proteomes" id="UP000054270"/>
    </source>
</evidence>
<organism evidence="2 3">
    <name type="scientific">Hypholoma sublateritium (strain FD-334 SS-4)</name>
    <dbReference type="NCBI Taxonomy" id="945553"/>
    <lineage>
        <taxon>Eukaryota</taxon>
        <taxon>Fungi</taxon>
        <taxon>Dikarya</taxon>
        <taxon>Basidiomycota</taxon>
        <taxon>Agaricomycotina</taxon>
        <taxon>Agaricomycetes</taxon>
        <taxon>Agaricomycetidae</taxon>
        <taxon>Agaricales</taxon>
        <taxon>Agaricineae</taxon>
        <taxon>Strophariaceae</taxon>
        <taxon>Hypholoma</taxon>
    </lineage>
</organism>
<reference evidence="3" key="1">
    <citation type="submission" date="2014-04" db="EMBL/GenBank/DDBJ databases">
        <title>Evolutionary Origins and Diversification of the Mycorrhizal Mutualists.</title>
        <authorList>
            <consortium name="DOE Joint Genome Institute"/>
            <consortium name="Mycorrhizal Genomics Consortium"/>
            <person name="Kohler A."/>
            <person name="Kuo A."/>
            <person name="Nagy L.G."/>
            <person name="Floudas D."/>
            <person name="Copeland A."/>
            <person name="Barry K.W."/>
            <person name="Cichocki N."/>
            <person name="Veneault-Fourrey C."/>
            <person name="LaButti K."/>
            <person name="Lindquist E.A."/>
            <person name="Lipzen A."/>
            <person name="Lundell T."/>
            <person name="Morin E."/>
            <person name="Murat C."/>
            <person name="Riley R."/>
            <person name="Ohm R."/>
            <person name="Sun H."/>
            <person name="Tunlid A."/>
            <person name="Henrissat B."/>
            <person name="Grigoriev I.V."/>
            <person name="Hibbett D.S."/>
            <person name="Martin F."/>
        </authorList>
    </citation>
    <scope>NUCLEOTIDE SEQUENCE [LARGE SCALE GENOMIC DNA]</scope>
    <source>
        <strain evidence="3">FD-334 SS-4</strain>
    </source>
</reference>
<dbReference type="OMA" id="WQVKRYS"/>
<feature type="region of interest" description="Disordered" evidence="1">
    <location>
        <begin position="267"/>
        <end position="318"/>
    </location>
</feature>
<sequence>MIPFATAPALLIGLGARIALDYFSRSDGPFVKDFILAGAWQGVALHYAAKTSKSSGFGIIVAFAIAAKLFIEFNIASDVTRCVASVLGVALGVLFTDFLSQYLDMPAATLHASDRRRKKPHAAKEDRKREKVVQFRPSVQGGSVETITEISTSLATSSHLFSDITSVDSNSEKLGPISSLSPLEREIHVLRTRAALADSERRRFKEERKWAISQGNEARASQMKWEVKRYTSLTETFTREADLKALGLPSKQSNGQGNGRYQRLEIQPLSNASPKEKLPKSSRATPTNGSAPPPPAAEQPAVKSTHQRRVSKTRDANG</sequence>
<name>A0A0D2MBE3_HYPSF</name>
<dbReference type="STRING" id="945553.A0A0D2MBE3"/>
<keyword evidence="3" id="KW-1185">Reference proteome</keyword>
<dbReference type="Proteomes" id="UP000054270">
    <property type="component" value="Unassembled WGS sequence"/>
</dbReference>
<gene>
    <name evidence="2" type="ORF">HYPSUDRAFT_203518</name>
</gene>
<proteinExistence type="predicted"/>
<dbReference type="EMBL" id="KN817564">
    <property type="protein sequence ID" value="KJA20723.1"/>
    <property type="molecule type" value="Genomic_DNA"/>
</dbReference>